<reference evidence="2 3" key="1">
    <citation type="submission" date="2023-11" db="EMBL/GenBank/DDBJ databases">
        <title>Halocaridina rubra genome assembly.</title>
        <authorList>
            <person name="Smith C."/>
        </authorList>
    </citation>
    <scope>NUCLEOTIDE SEQUENCE [LARGE SCALE GENOMIC DNA]</scope>
    <source>
        <strain evidence="2">EP-1</strain>
        <tissue evidence="2">Whole</tissue>
    </source>
</reference>
<accession>A0AAN8XFR6</accession>
<dbReference type="EMBL" id="JAXCGZ010003479">
    <property type="protein sequence ID" value="KAK7083326.1"/>
    <property type="molecule type" value="Genomic_DNA"/>
</dbReference>
<proteinExistence type="predicted"/>
<feature type="non-terminal residue" evidence="2">
    <location>
        <position position="1"/>
    </location>
</feature>
<name>A0AAN8XFR6_HALRR</name>
<gene>
    <name evidence="2" type="ORF">SK128_023181</name>
</gene>
<sequence>HLSSACVKRWIQQLEQRIKEVHHCDEQVDYWKERIRVWNKEPGKILYTERITTGKKEDRVWNRGPGKVPYTERITTGKKESGSGT</sequence>
<evidence type="ECO:0000256" key="1">
    <source>
        <dbReference type="SAM" id="MobiDB-lite"/>
    </source>
</evidence>
<evidence type="ECO:0000313" key="3">
    <source>
        <dbReference type="Proteomes" id="UP001381693"/>
    </source>
</evidence>
<dbReference type="Proteomes" id="UP001381693">
    <property type="component" value="Unassembled WGS sequence"/>
</dbReference>
<feature type="compositionally biased region" description="Basic and acidic residues" evidence="1">
    <location>
        <begin position="75"/>
        <end position="85"/>
    </location>
</feature>
<feature type="region of interest" description="Disordered" evidence="1">
    <location>
        <begin position="60"/>
        <end position="85"/>
    </location>
</feature>
<dbReference type="AlphaFoldDB" id="A0AAN8XFR6"/>
<protein>
    <submittedName>
        <fullName evidence="2">Uncharacterized protein</fullName>
    </submittedName>
</protein>
<keyword evidence="3" id="KW-1185">Reference proteome</keyword>
<evidence type="ECO:0000313" key="2">
    <source>
        <dbReference type="EMBL" id="KAK7083326.1"/>
    </source>
</evidence>
<organism evidence="2 3">
    <name type="scientific">Halocaridina rubra</name>
    <name type="common">Hawaiian red shrimp</name>
    <dbReference type="NCBI Taxonomy" id="373956"/>
    <lineage>
        <taxon>Eukaryota</taxon>
        <taxon>Metazoa</taxon>
        <taxon>Ecdysozoa</taxon>
        <taxon>Arthropoda</taxon>
        <taxon>Crustacea</taxon>
        <taxon>Multicrustacea</taxon>
        <taxon>Malacostraca</taxon>
        <taxon>Eumalacostraca</taxon>
        <taxon>Eucarida</taxon>
        <taxon>Decapoda</taxon>
        <taxon>Pleocyemata</taxon>
        <taxon>Caridea</taxon>
        <taxon>Atyoidea</taxon>
        <taxon>Atyidae</taxon>
        <taxon>Halocaridina</taxon>
    </lineage>
</organism>
<comment type="caution">
    <text evidence="2">The sequence shown here is derived from an EMBL/GenBank/DDBJ whole genome shotgun (WGS) entry which is preliminary data.</text>
</comment>